<feature type="domain" description="Pseudouridine synthase RsuA/RluA-like" evidence="5">
    <location>
        <begin position="102"/>
        <end position="253"/>
    </location>
</feature>
<comment type="similarity">
    <text evidence="2">Belongs to the pseudouridine synthase RluA family.</text>
</comment>
<comment type="catalytic activity">
    <reaction evidence="1">
        <text>a uridine in RNA = a pseudouridine in RNA</text>
        <dbReference type="Rhea" id="RHEA:48348"/>
        <dbReference type="Rhea" id="RHEA-COMP:12068"/>
        <dbReference type="Rhea" id="RHEA-COMP:12069"/>
        <dbReference type="ChEBI" id="CHEBI:65314"/>
        <dbReference type="ChEBI" id="CHEBI:65315"/>
    </reaction>
</comment>
<evidence type="ECO:0000256" key="3">
    <source>
        <dbReference type="ARBA" id="ARBA00031870"/>
    </source>
</evidence>
<evidence type="ECO:0000313" key="6">
    <source>
        <dbReference type="EMBL" id="SHJ64722.1"/>
    </source>
</evidence>
<dbReference type="Pfam" id="PF00849">
    <property type="entry name" value="PseudoU_synth_2"/>
    <property type="match status" value="1"/>
</dbReference>
<dbReference type="EMBL" id="FRAF01000002">
    <property type="protein sequence ID" value="SHJ64722.1"/>
    <property type="molecule type" value="Genomic_DNA"/>
</dbReference>
<dbReference type="AlphaFoldDB" id="A0A1M6L0Q6"/>
<evidence type="ECO:0000259" key="5">
    <source>
        <dbReference type="Pfam" id="PF00849"/>
    </source>
</evidence>
<dbReference type="GO" id="GO:0003723">
    <property type="term" value="F:RNA binding"/>
    <property type="evidence" value="ECO:0007669"/>
    <property type="project" value="InterPro"/>
</dbReference>
<gene>
    <name evidence="6" type="ORF">SAMN05443507_10266</name>
</gene>
<dbReference type="SUPFAM" id="SSF55120">
    <property type="entry name" value="Pseudouridine synthase"/>
    <property type="match status" value="1"/>
</dbReference>
<dbReference type="GO" id="GO:0000455">
    <property type="term" value="P:enzyme-directed rRNA pseudouridine synthesis"/>
    <property type="evidence" value="ECO:0007669"/>
    <property type="project" value="TreeGrafter"/>
</dbReference>
<dbReference type="Gene3D" id="3.30.2350.10">
    <property type="entry name" value="Pseudouridine synthase"/>
    <property type="match status" value="1"/>
</dbReference>
<evidence type="ECO:0000256" key="4">
    <source>
        <dbReference type="ARBA" id="ARBA00033164"/>
    </source>
</evidence>
<dbReference type="Proteomes" id="UP000184016">
    <property type="component" value="Unassembled WGS sequence"/>
</dbReference>
<protein>
    <recommendedName>
        <fullName evidence="3">RNA pseudouridylate synthase</fullName>
    </recommendedName>
    <alternativeName>
        <fullName evidence="4">RNA-uridine isomerase</fullName>
    </alternativeName>
</protein>
<dbReference type="CDD" id="cd02869">
    <property type="entry name" value="PseudoU_synth_RluA_like"/>
    <property type="match status" value="1"/>
</dbReference>
<evidence type="ECO:0000256" key="2">
    <source>
        <dbReference type="ARBA" id="ARBA00010876"/>
    </source>
</evidence>
<name>A0A1M6L0Q6_9BACL</name>
<proteinExistence type="inferred from homology"/>
<reference evidence="7" key="1">
    <citation type="submission" date="2016-11" db="EMBL/GenBank/DDBJ databases">
        <authorList>
            <person name="Varghese N."/>
            <person name="Submissions S."/>
        </authorList>
    </citation>
    <scope>NUCLEOTIDE SEQUENCE [LARGE SCALE GENOMIC DNA]</scope>
    <source>
        <strain evidence="7">USBA-503</strain>
    </source>
</reference>
<dbReference type="InterPro" id="IPR006145">
    <property type="entry name" value="PsdUridine_synth_RsuA/RluA"/>
</dbReference>
<dbReference type="InterPro" id="IPR020103">
    <property type="entry name" value="PsdUridine_synth_cat_dom_sf"/>
</dbReference>
<keyword evidence="7" id="KW-1185">Reference proteome</keyword>
<dbReference type="PANTHER" id="PTHR21600:SF87">
    <property type="entry name" value="RNA PSEUDOURIDYLATE SYNTHASE DOMAIN-CONTAINING PROTEIN 1"/>
    <property type="match status" value="1"/>
</dbReference>
<dbReference type="InterPro" id="IPR050188">
    <property type="entry name" value="RluA_PseudoU_synthase"/>
</dbReference>
<organism evidence="6 7">
    <name type="scientific">Alicyclobacillus tolerans</name>
    <dbReference type="NCBI Taxonomy" id="90970"/>
    <lineage>
        <taxon>Bacteria</taxon>
        <taxon>Bacillati</taxon>
        <taxon>Bacillota</taxon>
        <taxon>Bacilli</taxon>
        <taxon>Bacillales</taxon>
        <taxon>Alicyclobacillaceae</taxon>
        <taxon>Alicyclobacillus</taxon>
    </lineage>
</organism>
<dbReference type="GO" id="GO:0009982">
    <property type="term" value="F:pseudouridine synthase activity"/>
    <property type="evidence" value="ECO:0007669"/>
    <property type="project" value="InterPro"/>
</dbReference>
<dbReference type="STRING" id="1830138.SAMN05443507_10266"/>
<evidence type="ECO:0000256" key="1">
    <source>
        <dbReference type="ARBA" id="ARBA00000073"/>
    </source>
</evidence>
<dbReference type="PANTHER" id="PTHR21600">
    <property type="entry name" value="MITOCHONDRIAL RNA PSEUDOURIDINE SYNTHASE"/>
    <property type="match status" value="1"/>
</dbReference>
<dbReference type="GO" id="GO:0140098">
    <property type="term" value="F:catalytic activity, acting on RNA"/>
    <property type="evidence" value="ECO:0007669"/>
    <property type="project" value="UniProtKB-ARBA"/>
</dbReference>
<accession>A0A1M6L0Q6</accession>
<evidence type="ECO:0000313" key="7">
    <source>
        <dbReference type="Proteomes" id="UP000184016"/>
    </source>
</evidence>
<sequence>MKVELKGQKLEILARDLHEPCTSRAWLEQALFLPPGFVGRLHAQGLVSRDANRLHAESKIYPDDRIVIDLSAFAPPTTLQQLDLKRVSTQSPGAEILFEDPHLLAVQKPAGILIHSERPEEDTLDRRVSIQLGSPFVYHVHRLDRGTSGIVLYAKHALMLRSLDHQLAKHKIRRLYVALVEGNLSPLNGTLNDSIGKDRHHAGRYRVSKGGQPAVTEYHTLFSPLFYGQQKVSLLACQLKTGRTHQIRVHLSSRGCPVVGDVLYGALQPRLSSARQVNHHSAIESTKEAFFLHAHALSFVHPYTGKAHLLTAHWPQAWQPVLELVGDHRLDRKLHHLYKELNGAEVQA</sequence>